<dbReference type="InterPro" id="IPR006009">
    <property type="entry name" value="GlcNAc_MurG"/>
</dbReference>
<dbReference type="HAMAP" id="MF_00033">
    <property type="entry name" value="MurG"/>
    <property type="match status" value="1"/>
</dbReference>
<dbReference type="PANTHER" id="PTHR21015:SF22">
    <property type="entry name" value="GLYCOSYLTRANSFERASE"/>
    <property type="match status" value="1"/>
</dbReference>
<keyword evidence="4 10" id="KW-0808">Transferase</keyword>
<comment type="subcellular location">
    <subcellularLocation>
        <location evidence="10">Cell membrane</location>
        <topology evidence="10">Peripheral membrane protein</topology>
        <orientation evidence="10">Cytoplasmic side</orientation>
    </subcellularLocation>
</comment>
<dbReference type="SUPFAM" id="SSF53756">
    <property type="entry name" value="UDP-Glycosyltransferase/glycogen phosphorylase"/>
    <property type="match status" value="1"/>
</dbReference>
<organism evidence="13 14">
    <name type="scientific">Pseudoalteromonas xiamenensis</name>
    <dbReference type="NCBI Taxonomy" id="882626"/>
    <lineage>
        <taxon>Bacteria</taxon>
        <taxon>Pseudomonadati</taxon>
        <taxon>Pseudomonadota</taxon>
        <taxon>Gammaproteobacteria</taxon>
        <taxon>Alteromonadales</taxon>
        <taxon>Pseudoalteromonadaceae</taxon>
        <taxon>Pseudoalteromonas</taxon>
    </lineage>
</organism>
<evidence type="ECO:0000313" key="13">
    <source>
        <dbReference type="EMBL" id="QTH72612.1"/>
    </source>
</evidence>
<feature type="binding site" evidence="10">
    <location>
        <position position="282"/>
    </location>
    <ligand>
        <name>UDP-N-acetyl-alpha-D-glucosamine</name>
        <dbReference type="ChEBI" id="CHEBI:57705"/>
    </ligand>
</feature>
<feature type="domain" description="Glycosyltransferase family 28 N-terminal" evidence="11">
    <location>
        <begin position="6"/>
        <end position="142"/>
    </location>
</feature>
<dbReference type="InterPro" id="IPR007235">
    <property type="entry name" value="Glyco_trans_28_C"/>
</dbReference>
<evidence type="ECO:0000256" key="10">
    <source>
        <dbReference type="HAMAP-Rule" id="MF_00033"/>
    </source>
</evidence>
<comment type="pathway">
    <text evidence="10">Cell wall biogenesis; peptidoglycan biosynthesis.</text>
</comment>
<accession>A0A975HM52</accession>
<evidence type="ECO:0000256" key="8">
    <source>
        <dbReference type="ARBA" id="ARBA00023306"/>
    </source>
</evidence>
<dbReference type="Pfam" id="PF03033">
    <property type="entry name" value="Glyco_transf_28"/>
    <property type="match status" value="1"/>
</dbReference>
<dbReference type="GO" id="GO:0071555">
    <property type="term" value="P:cell wall organization"/>
    <property type="evidence" value="ECO:0007669"/>
    <property type="project" value="UniProtKB-KW"/>
</dbReference>
<dbReference type="GO" id="GO:0051301">
    <property type="term" value="P:cell division"/>
    <property type="evidence" value="ECO:0007669"/>
    <property type="project" value="UniProtKB-KW"/>
</dbReference>
<gene>
    <name evidence="10 13" type="primary">murG</name>
    <name evidence="13" type="ORF">J5O05_07410</name>
</gene>
<keyword evidence="9 10" id="KW-0961">Cell wall biogenesis/degradation</keyword>
<evidence type="ECO:0000256" key="2">
    <source>
        <dbReference type="ARBA" id="ARBA00022618"/>
    </source>
</evidence>
<dbReference type="Gene3D" id="3.40.50.2000">
    <property type="entry name" value="Glycogen Phosphorylase B"/>
    <property type="match status" value="2"/>
</dbReference>
<keyword evidence="2 10" id="KW-0132">Cell division</keyword>
<reference evidence="13" key="1">
    <citation type="submission" date="2021-03" db="EMBL/GenBank/DDBJ databases">
        <title>Complete Genome of Pseudoalteromonas xiamenensis STKMTI.2, a new potential marine bacterium producing anti-Vibrio compounds.</title>
        <authorList>
            <person name="Handayani D.P."/>
            <person name="Isnansetyo A."/>
            <person name="Istiqomah I."/>
            <person name="Jumina J."/>
        </authorList>
    </citation>
    <scope>NUCLEOTIDE SEQUENCE</scope>
    <source>
        <strain evidence="13">STKMTI.2</strain>
    </source>
</reference>
<dbReference type="KEGG" id="pxi:J5O05_07410"/>
<sequence>MSKHLLVVAGGTGGHIFPGIAVAETLKHAGWTVSWIGTADRMEADVVPKHHIEIDFIEVKGVRGNGLKRLLSAPWMVTKAIKDAIAVIKKRQPDVILAMGGYVTGPVGVAAKLLGIPLVIHEQNAVAGFSNRCLSRIASKVLAAFPGAFNGAEVVGNPVRASVVKLSPKEAIGALKVLVVGGSLGAQVFNDVLPEAFKTLSELGEIQVRHQTGRNNLSKVQSSYDAIGLSAQVDEFISDMDAAYDWADIVICRAGALTVSEIAAAGKMALFVPYPYAVDDHQTANAKFLVDGGAAHLIAQKDFNKESIVALLRPYFSARDAIYEKACMAKQLAVTDASQKVAAICEALTS</sequence>
<evidence type="ECO:0000256" key="3">
    <source>
        <dbReference type="ARBA" id="ARBA00022676"/>
    </source>
</evidence>
<evidence type="ECO:0000313" key="14">
    <source>
        <dbReference type="Proteomes" id="UP000664904"/>
    </source>
</evidence>
<evidence type="ECO:0000256" key="9">
    <source>
        <dbReference type="ARBA" id="ARBA00023316"/>
    </source>
</evidence>
<dbReference type="EMBL" id="CP072133">
    <property type="protein sequence ID" value="QTH72612.1"/>
    <property type="molecule type" value="Genomic_DNA"/>
</dbReference>
<keyword evidence="8 10" id="KW-0131">Cell cycle</keyword>
<dbReference type="GO" id="GO:0008360">
    <property type="term" value="P:regulation of cell shape"/>
    <property type="evidence" value="ECO:0007669"/>
    <property type="project" value="UniProtKB-KW"/>
</dbReference>
<name>A0A975HM52_9GAMM</name>
<keyword evidence="14" id="KW-1185">Reference proteome</keyword>
<feature type="domain" description="Glycosyl transferase family 28 C-terminal" evidence="12">
    <location>
        <begin position="177"/>
        <end position="340"/>
    </location>
</feature>
<evidence type="ECO:0000256" key="4">
    <source>
        <dbReference type="ARBA" id="ARBA00022679"/>
    </source>
</evidence>
<feature type="binding site" evidence="10">
    <location>
        <position position="160"/>
    </location>
    <ligand>
        <name>UDP-N-acetyl-alpha-D-glucosamine</name>
        <dbReference type="ChEBI" id="CHEBI:57705"/>
    </ligand>
</feature>
<comment type="catalytic activity">
    <reaction evidence="10">
        <text>di-trans,octa-cis-undecaprenyl diphospho-N-acetyl-alpha-D-muramoyl-L-alanyl-D-glutamyl-meso-2,6-diaminopimeloyl-D-alanyl-D-alanine + UDP-N-acetyl-alpha-D-glucosamine = di-trans,octa-cis-undecaprenyl diphospho-[N-acetyl-alpha-D-glucosaminyl-(1-&gt;4)]-N-acetyl-alpha-D-muramoyl-L-alanyl-D-glutamyl-meso-2,6-diaminopimeloyl-D-alanyl-D-alanine + UDP + H(+)</text>
        <dbReference type="Rhea" id="RHEA:31227"/>
        <dbReference type="ChEBI" id="CHEBI:15378"/>
        <dbReference type="ChEBI" id="CHEBI:57705"/>
        <dbReference type="ChEBI" id="CHEBI:58223"/>
        <dbReference type="ChEBI" id="CHEBI:61387"/>
        <dbReference type="ChEBI" id="CHEBI:61388"/>
        <dbReference type="EC" id="2.4.1.227"/>
    </reaction>
</comment>
<feature type="binding site" evidence="10">
    <location>
        <begin position="256"/>
        <end position="261"/>
    </location>
    <ligand>
        <name>UDP-N-acetyl-alpha-D-glucosamine</name>
        <dbReference type="ChEBI" id="CHEBI:57705"/>
    </ligand>
</feature>
<dbReference type="InterPro" id="IPR004276">
    <property type="entry name" value="GlycoTrans_28_N"/>
</dbReference>
<feature type="binding site" evidence="10">
    <location>
        <begin position="12"/>
        <end position="14"/>
    </location>
    <ligand>
        <name>UDP-N-acetyl-alpha-D-glucosamine</name>
        <dbReference type="ChEBI" id="CHEBI:57705"/>
    </ligand>
</feature>
<keyword evidence="5 10" id="KW-0133">Cell shape</keyword>
<dbReference type="Proteomes" id="UP000664904">
    <property type="component" value="Chromosome"/>
</dbReference>
<evidence type="ECO:0000259" key="12">
    <source>
        <dbReference type="Pfam" id="PF04101"/>
    </source>
</evidence>
<keyword evidence="6 10" id="KW-0573">Peptidoglycan synthesis</keyword>
<dbReference type="NCBIfam" id="TIGR01133">
    <property type="entry name" value="murG"/>
    <property type="match status" value="1"/>
</dbReference>
<evidence type="ECO:0000256" key="1">
    <source>
        <dbReference type="ARBA" id="ARBA00022475"/>
    </source>
</evidence>
<dbReference type="EC" id="2.4.1.227" evidence="10"/>
<dbReference type="Pfam" id="PF04101">
    <property type="entry name" value="Glyco_tran_28_C"/>
    <property type="match status" value="1"/>
</dbReference>
<evidence type="ECO:0000259" key="11">
    <source>
        <dbReference type="Pfam" id="PF03033"/>
    </source>
</evidence>
<protein>
    <recommendedName>
        <fullName evidence="10">UDP-N-acetylglucosamine--N-acetylmuramyl-(pentapeptide) pyrophosphoryl-undecaprenol N-acetylglucosamine transferase</fullName>
        <ecNumber evidence="10">2.4.1.227</ecNumber>
    </recommendedName>
    <alternativeName>
        <fullName evidence="10">Undecaprenyl-PP-MurNAc-pentapeptide-UDPGlcNAc GlcNAc transferase</fullName>
    </alternativeName>
</protein>
<dbReference type="RefSeq" id="WP_208844236.1">
    <property type="nucleotide sequence ID" value="NZ_CP072133.1"/>
</dbReference>
<keyword evidence="1 10" id="KW-1003">Cell membrane</keyword>
<dbReference type="CDD" id="cd03785">
    <property type="entry name" value="GT28_MurG"/>
    <property type="match status" value="1"/>
</dbReference>
<feature type="binding site" evidence="10">
    <location>
        <position position="183"/>
    </location>
    <ligand>
        <name>UDP-N-acetyl-alpha-D-glucosamine</name>
        <dbReference type="ChEBI" id="CHEBI:57705"/>
    </ligand>
</feature>
<dbReference type="GO" id="GO:0050511">
    <property type="term" value="F:undecaprenyldiphospho-muramoylpentapeptide beta-N-acetylglucosaminyltransferase activity"/>
    <property type="evidence" value="ECO:0007669"/>
    <property type="project" value="UniProtKB-UniRule"/>
</dbReference>
<feature type="binding site" evidence="10">
    <location>
        <position position="124"/>
    </location>
    <ligand>
        <name>UDP-N-acetyl-alpha-D-glucosamine</name>
        <dbReference type="ChEBI" id="CHEBI:57705"/>
    </ligand>
</feature>
<dbReference type="AlphaFoldDB" id="A0A975HM52"/>
<comment type="similarity">
    <text evidence="10">Belongs to the glycosyltransferase 28 family. MurG subfamily.</text>
</comment>
<feature type="binding site" evidence="10">
    <location>
        <position position="237"/>
    </location>
    <ligand>
        <name>UDP-N-acetyl-alpha-D-glucosamine</name>
        <dbReference type="ChEBI" id="CHEBI:57705"/>
    </ligand>
</feature>
<dbReference type="GO" id="GO:0005886">
    <property type="term" value="C:plasma membrane"/>
    <property type="evidence" value="ECO:0007669"/>
    <property type="project" value="UniProtKB-SubCell"/>
</dbReference>
<keyword evidence="7 10" id="KW-0472">Membrane</keyword>
<evidence type="ECO:0000256" key="6">
    <source>
        <dbReference type="ARBA" id="ARBA00022984"/>
    </source>
</evidence>
<comment type="function">
    <text evidence="10">Cell wall formation. Catalyzes the transfer of a GlcNAc subunit on undecaprenyl-pyrophosphoryl-MurNAc-pentapeptide (lipid intermediate I) to form undecaprenyl-pyrophosphoryl-MurNAc-(pentapeptide)GlcNAc (lipid intermediate II).</text>
</comment>
<dbReference type="PANTHER" id="PTHR21015">
    <property type="entry name" value="UDP-N-ACETYLGLUCOSAMINE--N-ACETYLMURAMYL-(PENTAPEPTIDE) PYROPHOSPHORYL-UNDECAPRENOL N-ACETYLGLUCOSAMINE TRANSFERASE 1"/>
    <property type="match status" value="1"/>
</dbReference>
<dbReference type="GO" id="GO:0005975">
    <property type="term" value="P:carbohydrate metabolic process"/>
    <property type="evidence" value="ECO:0007669"/>
    <property type="project" value="InterPro"/>
</dbReference>
<evidence type="ECO:0000256" key="5">
    <source>
        <dbReference type="ARBA" id="ARBA00022960"/>
    </source>
</evidence>
<keyword evidence="3 10" id="KW-0328">Glycosyltransferase</keyword>
<evidence type="ECO:0000256" key="7">
    <source>
        <dbReference type="ARBA" id="ARBA00023136"/>
    </source>
</evidence>
<dbReference type="GO" id="GO:0009252">
    <property type="term" value="P:peptidoglycan biosynthetic process"/>
    <property type="evidence" value="ECO:0007669"/>
    <property type="project" value="UniProtKB-UniRule"/>
</dbReference>
<proteinExistence type="inferred from homology"/>